<keyword evidence="1" id="KW-1133">Transmembrane helix</keyword>
<feature type="transmembrane region" description="Helical" evidence="1">
    <location>
        <begin position="77"/>
        <end position="97"/>
    </location>
</feature>
<organism evidence="3 4">
    <name type="scientific">Keguizhuia sedimenti</name>
    <dbReference type="NCBI Taxonomy" id="3064264"/>
    <lineage>
        <taxon>Bacteria</taxon>
        <taxon>Pseudomonadati</taxon>
        <taxon>Pseudomonadota</taxon>
        <taxon>Betaproteobacteria</taxon>
        <taxon>Burkholderiales</taxon>
        <taxon>Oxalobacteraceae</taxon>
        <taxon>Keguizhuia</taxon>
    </lineage>
</organism>
<evidence type="ECO:0000259" key="2">
    <source>
        <dbReference type="Pfam" id="PF11127"/>
    </source>
</evidence>
<keyword evidence="4" id="KW-1185">Reference proteome</keyword>
<keyword evidence="1" id="KW-0472">Membrane</keyword>
<evidence type="ECO:0000256" key="1">
    <source>
        <dbReference type="SAM" id="Phobius"/>
    </source>
</evidence>
<dbReference type="Proteomes" id="UP001225596">
    <property type="component" value="Unassembled WGS sequence"/>
</dbReference>
<dbReference type="InterPro" id="IPR021309">
    <property type="entry name" value="YgaP-like_TM"/>
</dbReference>
<keyword evidence="1" id="KW-0812">Transmembrane</keyword>
<evidence type="ECO:0000313" key="4">
    <source>
        <dbReference type="Proteomes" id="UP001225596"/>
    </source>
</evidence>
<dbReference type="Pfam" id="PF11127">
    <property type="entry name" value="YgaP-like_TM"/>
    <property type="match status" value="1"/>
</dbReference>
<protein>
    <submittedName>
        <fullName evidence="3">DUF2892 domain-containing protein</fullName>
    </submittedName>
</protein>
<proteinExistence type="predicted"/>
<evidence type="ECO:0000313" key="3">
    <source>
        <dbReference type="EMBL" id="MDQ9172372.1"/>
    </source>
</evidence>
<feature type="transmembrane region" description="Helical" evidence="1">
    <location>
        <begin position="53"/>
        <end position="71"/>
    </location>
</feature>
<dbReference type="EMBL" id="JAUYVH010000022">
    <property type="protein sequence ID" value="MDQ9172372.1"/>
    <property type="molecule type" value="Genomic_DNA"/>
</dbReference>
<dbReference type="RefSeq" id="WP_338438420.1">
    <property type="nucleotide sequence ID" value="NZ_JAUYVH010000022.1"/>
</dbReference>
<sequence length="110" mass="11910">MTFIYQLNMLPDWCNRGFIFATETLDECFRNFASCRKDQIMAVLCNVGGADKAIRIVAGVGLAALAFFSDVDTLWKILAGLAAAIALVTATVGFCPLNRLLGVNTCKATR</sequence>
<gene>
    <name evidence="3" type="ORF">Q8A64_18350</name>
</gene>
<feature type="domain" description="Inner membrane protein YgaP-like transmembrane" evidence="2">
    <location>
        <begin position="45"/>
        <end position="108"/>
    </location>
</feature>
<accession>A0ABU1BTR3</accession>
<reference evidence="3 4" key="1">
    <citation type="submission" date="2023-08" db="EMBL/GenBank/DDBJ databases">
        <title>Oxalobacteraceae gen .nov., isolated from river sludge outside the plant.</title>
        <authorList>
            <person name="Zhao S.Y."/>
        </authorList>
    </citation>
    <scope>NUCLEOTIDE SEQUENCE [LARGE SCALE GENOMIC DNA]</scope>
    <source>
        <strain evidence="3 4">R-40</strain>
    </source>
</reference>
<name>A0ABU1BTR3_9BURK</name>
<comment type="caution">
    <text evidence="3">The sequence shown here is derived from an EMBL/GenBank/DDBJ whole genome shotgun (WGS) entry which is preliminary data.</text>
</comment>